<name>A0A9D1GFN6_9BACT</name>
<evidence type="ECO:0000313" key="3">
    <source>
        <dbReference type="EMBL" id="HIT40011.1"/>
    </source>
</evidence>
<dbReference type="InterPro" id="IPR010664">
    <property type="entry name" value="LipoPS_assembly_LptC-rel"/>
</dbReference>
<dbReference type="AlphaFoldDB" id="A0A9D1GFN6"/>
<dbReference type="Pfam" id="PF06835">
    <property type="entry name" value="LptC"/>
    <property type="match status" value="1"/>
</dbReference>
<dbReference type="GO" id="GO:0015221">
    <property type="term" value="F:lipopolysaccharide transmembrane transporter activity"/>
    <property type="evidence" value="ECO:0007669"/>
    <property type="project" value="InterPro"/>
</dbReference>
<dbReference type="GO" id="GO:0005886">
    <property type="term" value="C:plasma membrane"/>
    <property type="evidence" value="ECO:0007669"/>
    <property type="project" value="InterPro"/>
</dbReference>
<proteinExistence type="predicted"/>
<accession>A0A9D1GFN6</accession>
<dbReference type="EMBL" id="DVKT01000062">
    <property type="protein sequence ID" value="HIT40011.1"/>
    <property type="molecule type" value="Genomic_DNA"/>
</dbReference>
<protein>
    <submittedName>
        <fullName evidence="3">LPS export ABC transporter periplasmic protein LptC</fullName>
    </submittedName>
</protein>
<dbReference type="Proteomes" id="UP000886722">
    <property type="component" value="Unassembled WGS sequence"/>
</dbReference>
<evidence type="ECO:0000256" key="2">
    <source>
        <dbReference type="SAM" id="Phobius"/>
    </source>
</evidence>
<gene>
    <name evidence="3" type="primary">lptC</name>
    <name evidence="3" type="ORF">IAD06_08270</name>
</gene>
<organism evidence="3 4">
    <name type="scientific">Candidatus Caccoplasma intestinavium</name>
    <dbReference type="NCBI Taxonomy" id="2840716"/>
    <lineage>
        <taxon>Bacteria</taxon>
        <taxon>Pseudomonadati</taxon>
        <taxon>Bacteroidota</taxon>
        <taxon>Bacteroidia</taxon>
        <taxon>Bacteroidales</taxon>
        <taxon>Bacteroidaceae</taxon>
        <taxon>Bacteroidaceae incertae sedis</taxon>
        <taxon>Candidatus Caccoplasma</taxon>
    </lineage>
</organism>
<reference evidence="3" key="2">
    <citation type="journal article" date="2021" name="PeerJ">
        <title>Extensive microbial diversity within the chicken gut microbiome revealed by metagenomics and culture.</title>
        <authorList>
            <person name="Gilroy R."/>
            <person name="Ravi A."/>
            <person name="Getino M."/>
            <person name="Pursley I."/>
            <person name="Horton D.L."/>
            <person name="Alikhan N.F."/>
            <person name="Baker D."/>
            <person name="Gharbi K."/>
            <person name="Hall N."/>
            <person name="Watson M."/>
            <person name="Adriaenssens E.M."/>
            <person name="Foster-Nyarko E."/>
            <person name="Jarju S."/>
            <person name="Secka A."/>
            <person name="Antonio M."/>
            <person name="Oren A."/>
            <person name="Chaudhuri R.R."/>
            <person name="La Ragione R."/>
            <person name="Hildebrand F."/>
            <person name="Pallen M.J."/>
        </authorList>
    </citation>
    <scope>NUCLEOTIDE SEQUENCE</scope>
    <source>
        <strain evidence="3">21143</strain>
    </source>
</reference>
<feature type="transmembrane region" description="Helical" evidence="2">
    <location>
        <begin position="6"/>
        <end position="28"/>
    </location>
</feature>
<keyword evidence="2" id="KW-0812">Transmembrane</keyword>
<sequence>MKIGHHSIGISPLTVTIMLIVMASVSILTSCQKEKKAIIESFGDPKDVPSLSTFDVNTLISDSGVTRYRIQAKEWRVFDKADEPYWFFPQGIFVEKFDSNFATESFILSDTAIFFNKLQLWRLRGDVRIENMQDERFFTEEIYWNQQKKSIYSDSAIHIERSDRIIEGVGFISNEAMTQYTIRHTTGIFPINQDKNDEKKSKRTDTPRSRENNAKKYTPKK</sequence>
<comment type="caution">
    <text evidence="3">The sequence shown here is derived from an EMBL/GenBank/DDBJ whole genome shotgun (WGS) entry which is preliminary data.</text>
</comment>
<feature type="compositionally biased region" description="Basic and acidic residues" evidence="1">
    <location>
        <begin position="194"/>
        <end position="214"/>
    </location>
</feature>
<dbReference type="InterPro" id="IPR026265">
    <property type="entry name" value="LptC"/>
</dbReference>
<dbReference type="Gene3D" id="2.60.450.10">
    <property type="entry name" value="Lipopolysaccharide (LPS) transport protein A like domain"/>
    <property type="match status" value="1"/>
</dbReference>
<dbReference type="PROSITE" id="PS51257">
    <property type="entry name" value="PROKAR_LIPOPROTEIN"/>
    <property type="match status" value="1"/>
</dbReference>
<feature type="region of interest" description="Disordered" evidence="1">
    <location>
        <begin position="191"/>
        <end position="221"/>
    </location>
</feature>
<evidence type="ECO:0000256" key="1">
    <source>
        <dbReference type="SAM" id="MobiDB-lite"/>
    </source>
</evidence>
<keyword evidence="2" id="KW-1133">Transmembrane helix</keyword>
<evidence type="ECO:0000313" key="4">
    <source>
        <dbReference type="Proteomes" id="UP000886722"/>
    </source>
</evidence>
<keyword evidence="2" id="KW-0472">Membrane</keyword>
<reference evidence="3" key="1">
    <citation type="submission" date="2020-10" db="EMBL/GenBank/DDBJ databases">
        <authorList>
            <person name="Gilroy R."/>
        </authorList>
    </citation>
    <scope>NUCLEOTIDE SEQUENCE</scope>
    <source>
        <strain evidence="3">21143</strain>
    </source>
</reference>
<dbReference type="NCBIfam" id="TIGR04409">
    <property type="entry name" value="LptC_YrbK"/>
    <property type="match status" value="1"/>
</dbReference>